<reference evidence="3" key="1">
    <citation type="submission" date="2014-05" db="EMBL/GenBank/DDBJ databases">
        <title>The transcriptome of the halophilic microalga Tetraselmis sp. GSL018 isolated from the Great Salt Lake, Utah.</title>
        <authorList>
            <person name="Jinkerson R.E."/>
            <person name="D'Adamo S."/>
            <person name="Posewitz M.C."/>
        </authorList>
    </citation>
    <scope>NUCLEOTIDE SEQUENCE</scope>
    <source>
        <strain evidence="3">GSL018</strain>
    </source>
</reference>
<accession>A0A061QPI0</accession>
<evidence type="ECO:0000313" key="3">
    <source>
        <dbReference type="EMBL" id="JAC62552.1"/>
    </source>
</evidence>
<keyword evidence="2" id="KW-0732">Signal</keyword>
<evidence type="ECO:0000256" key="2">
    <source>
        <dbReference type="SAM" id="SignalP"/>
    </source>
</evidence>
<proteinExistence type="predicted"/>
<name>A0A061QPI0_9CHLO</name>
<dbReference type="Pfam" id="PF12974">
    <property type="entry name" value="Phosphonate-bd"/>
    <property type="match status" value="1"/>
</dbReference>
<feature type="non-terminal residue" evidence="3">
    <location>
        <position position="319"/>
    </location>
</feature>
<protein>
    <submittedName>
        <fullName evidence="3">Diguanylate cyclase phosphodiesterase with pas pac sensor</fullName>
    </submittedName>
</protein>
<feature type="chain" id="PRO_5001610120" evidence="2">
    <location>
        <begin position="22"/>
        <end position="319"/>
    </location>
</feature>
<evidence type="ECO:0000256" key="1">
    <source>
        <dbReference type="SAM" id="MobiDB-lite"/>
    </source>
</evidence>
<dbReference type="AlphaFoldDB" id="A0A061QPI0"/>
<organism evidence="3">
    <name type="scientific">Tetraselmis sp. GSL018</name>
    <dbReference type="NCBI Taxonomy" id="582737"/>
    <lineage>
        <taxon>Eukaryota</taxon>
        <taxon>Viridiplantae</taxon>
        <taxon>Chlorophyta</taxon>
        <taxon>core chlorophytes</taxon>
        <taxon>Chlorodendrophyceae</taxon>
        <taxon>Chlorodendrales</taxon>
        <taxon>Chlorodendraceae</taxon>
        <taxon>Tetraselmis</taxon>
    </lineage>
</organism>
<sequence>MLCTFTKFVFLAAAVWPAVHSEGTVDGLTHCQNSLPVNSSKIQAVVELANQLSTLLSKALASEEQTTFLVSRGTENEHYQIEPVSGVWDLDLGRCNSSNVDFVFAASVFQSCLELEFQAVPLVSAVELWNGSRIGKYPGSVYVLSNRSDIQDFGDLQGQVVEGLGGRSVFGKLLQWHEMLRNGFNLHLSAKQVRYTSNATRVLEDLLLGEVDAAMLRADEWLKASSLAGAEAGRLKLLRPRCTAGFPLPHSTTLSAPAWTLSAMPHVPQSVRESVVDLLLGRGGGGGEAAPERGCRPGQQPHVGPRCLPRAGLPSDERG</sequence>
<dbReference type="EMBL" id="GBEZ01024441">
    <property type="protein sequence ID" value="JAC62552.1"/>
    <property type="molecule type" value="Transcribed_RNA"/>
</dbReference>
<feature type="region of interest" description="Disordered" evidence="1">
    <location>
        <begin position="282"/>
        <end position="319"/>
    </location>
</feature>
<gene>
    <name evidence="3" type="ORF">TSPGSL018_23054</name>
</gene>
<feature type="signal peptide" evidence="2">
    <location>
        <begin position="1"/>
        <end position="21"/>
    </location>
</feature>